<dbReference type="GO" id="GO:0032267">
    <property type="term" value="F:tRNA(Ile)-lysidine synthase activity"/>
    <property type="evidence" value="ECO:0007669"/>
    <property type="project" value="UniProtKB-EC"/>
</dbReference>
<dbReference type="RefSeq" id="WP_117949581.1">
    <property type="nucleotide sequence ID" value="NZ_JBBMEZ010000026.1"/>
</dbReference>
<comment type="function">
    <text evidence="8">Ligates lysine onto the cytidine present at position 34 of the AUA codon-specific tRNA(Ile) that contains the anticodon CAU, in an ATP-dependent manner. Cytidine is converted to lysidine, thus changing the amino acid specificity of the tRNA from methionine to isoleucine.</text>
</comment>
<dbReference type="InterPro" id="IPR012795">
    <property type="entry name" value="tRNA_Ile_lys_synt_N"/>
</dbReference>
<dbReference type="InterPro" id="IPR012094">
    <property type="entry name" value="tRNA_Ile_lys_synt"/>
</dbReference>
<comment type="subcellular location">
    <subcellularLocation>
        <location evidence="1 8">Cytoplasm</location>
    </subcellularLocation>
</comment>
<dbReference type="SMART" id="SM00977">
    <property type="entry name" value="TilS_C"/>
    <property type="match status" value="1"/>
</dbReference>
<dbReference type="Pfam" id="PF11734">
    <property type="entry name" value="TilS_C"/>
    <property type="match status" value="1"/>
</dbReference>
<proteinExistence type="inferred from homology"/>
<evidence type="ECO:0000259" key="9">
    <source>
        <dbReference type="SMART" id="SM00977"/>
    </source>
</evidence>
<keyword evidence="6 8" id="KW-0067">ATP-binding</keyword>
<keyword evidence="3 8" id="KW-0436">Ligase</keyword>
<evidence type="ECO:0000256" key="7">
    <source>
        <dbReference type="ARBA" id="ARBA00048539"/>
    </source>
</evidence>
<evidence type="ECO:0000313" key="10">
    <source>
        <dbReference type="EMBL" id="MEQ2470487.1"/>
    </source>
</evidence>
<comment type="catalytic activity">
    <reaction evidence="7 8">
        <text>cytidine(34) in tRNA(Ile2) + L-lysine + ATP = lysidine(34) in tRNA(Ile2) + AMP + diphosphate + H(+)</text>
        <dbReference type="Rhea" id="RHEA:43744"/>
        <dbReference type="Rhea" id="RHEA-COMP:10625"/>
        <dbReference type="Rhea" id="RHEA-COMP:10670"/>
        <dbReference type="ChEBI" id="CHEBI:15378"/>
        <dbReference type="ChEBI" id="CHEBI:30616"/>
        <dbReference type="ChEBI" id="CHEBI:32551"/>
        <dbReference type="ChEBI" id="CHEBI:33019"/>
        <dbReference type="ChEBI" id="CHEBI:82748"/>
        <dbReference type="ChEBI" id="CHEBI:83665"/>
        <dbReference type="ChEBI" id="CHEBI:456215"/>
        <dbReference type="EC" id="6.3.4.19"/>
    </reaction>
</comment>
<reference evidence="10 11" key="1">
    <citation type="submission" date="2024-03" db="EMBL/GenBank/DDBJ databases">
        <title>Human intestinal bacterial collection.</title>
        <authorList>
            <person name="Pauvert C."/>
            <person name="Hitch T.C.A."/>
            <person name="Clavel T."/>
        </authorList>
    </citation>
    <scope>NUCLEOTIDE SEQUENCE [LARGE SCALE GENOMIC DNA]</scope>
    <source>
        <strain evidence="10 11">CLA-JM-H38</strain>
    </source>
</reference>
<dbReference type="HAMAP" id="MF_01161">
    <property type="entry name" value="tRNA_Ile_lys_synt"/>
    <property type="match status" value="1"/>
</dbReference>
<comment type="domain">
    <text evidence="8">The N-terminal region contains the highly conserved SGGXDS motif, predicted to be a P-loop motif involved in ATP binding.</text>
</comment>
<dbReference type="InterPro" id="IPR012796">
    <property type="entry name" value="Lysidine-tRNA-synth_C"/>
</dbReference>
<keyword evidence="5 8" id="KW-0547">Nucleotide-binding</keyword>
<feature type="binding site" evidence="8">
    <location>
        <begin position="26"/>
        <end position="31"/>
    </location>
    <ligand>
        <name>ATP</name>
        <dbReference type="ChEBI" id="CHEBI:30616"/>
    </ligand>
</feature>
<dbReference type="SUPFAM" id="SSF52402">
    <property type="entry name" value="Adenine nucleotide alpha hydrolases-like"/>
    <property type="match status" value="1"/>
</dbReference>
<keyword evidence="2 8" id="KW-0963">Cytoplasm</keyword>
<sequence length="442" mass="49737">MLNRVIATVEKYGLLEKGDSVIVALSGGADSTALLSIFISLKEKYNLSIYAAHINHNIRGDEAKRDENFCKILCKKFNTELFIKSVDVPTLAKQQKISEELCGRNVRYAFFEELSQKLCAKIATAHTASDNAETLIFNIARGASLTGLSAIPPKRGNIIRPLIELSRGDIERYCEENNLEYVTDSTNLADDYTRNYIRHNIIPCLKKLNPSFERTALGLSENAGESADFIKKCAEKAVHDCKGDFGYDCKKLLSLDSAVLKEMLFILLKNNCNISPERKTILLLCEIIRNGGSVELSKQCTAVSKQGILRFVCPKNSPDFNEIPLKNNMTFSYDGKIYTVNEITEKVTNQNNLVSKKRLGENPVFRTRRAGDRFTYPDRMVTKPLRKVFNEQKIPSEMRDRLLLLAVSNTVLWCEKLGVSLQGKADDTEKTEKLLINIDKEG</sequence>
<dbReference type="PANTHER" id="PTHR43033:SF1">
    <property type="entry name" value="TRNA(ILE)-LYSIDINE SYNTHASE-RELATED"/>
    <property type="match status" value="1"/>
</dbReference>
<dbReference type="EMBL" id="JBBMEZ010000026">
    <property type="protein sequence ID" value="MEQ2470487.1"/>
    <property type="molecule type" value="Genomic_DNA"/>
</dbReference>
<evidence type="ECO:0000256" key="4">
    <source>
        <dbReference type="ARBA" id="ARBA00022694"/>
    </source>
</evidence>
<dbReference type="SUPFAM" id="SSF56037">
    <property type="entry name" value="PheT/TilS domain"/>
    <property type="match status" value="1"/>
</dbReference>
<comment type="caution">
    <text evidence="10">The sequence shown here is derived from an EMBL/GenBank/DDBJ whole genome shotgun (WGS) entry which is preliminary data.</text>
</comment>
<dbReference type="NCBIfam" id="TIGR02432">
    <property type="entry name" value="lysidine_TilS_N"/>
    <property type="match status" value="1"/>
</dbReference>
<dbReference type="InterPro" id="IPR011063">
    <property type="entry name" value="TilS/TtcA_N"/>
</dbReference>
<evidence type="ECO:0000256" key="8">
    <source>
        <dbReference type="HAMAP-Rule" id="MF_01161"/>
    </source>
</evidence>
<evidence type="ECO:0000256" key="3">
    <source>
        <dbReference type="ARBA" id="ARBA00022598"/>
    </source>
</evidence>
<keyword evidence="4 8" id="KW-0819">tRNA processing</keyword>
<dbReference type="EC" id="6.3.4.19" evidence="8"/>
<evidence type="ECO:0000256" key="1">
    <source>
        <dbReference type="ARBA" id="ARBA00004496"/>
    </source>
</evidence>
<accession>A0ABV1FAT5</accession>
<evidence type="ECO:0000256" key="5">
    <source>
        <dbReference type="ARBA" id="ARBA00022741"/>
    </source>
</evidence>
<dbReference type="InterPro" id="IPR014729">
    <property type="entry name" value="Rossmann-like_a/b/a_fold"/>
</dbReference>
<dbReference type="Pfam" id="PF01171">
    <property type="entry name" value="ATP_bind_3"/>
    <property type="match status" value="1"/>
</dbReference>
<comment type="similarity">
    <text evidence="8">Belongs to the tRNA(Ile)-lysidine synthase family.</text>
</comment>
<evidence type="ECO:0000313" key="11">
    <source>
        <dbReference type="Proteomes" id="UP001490816"/>
    </source>
</evidence>
<dbReference type="NCBIfam" id="TIGR02433">
    <property type="entry name" value="lysidine_TilS_C"/>
    <property type="match status" value="1"/>
</dbReference>
<protein>
    <recommendedName>
        <fullName evidence="8">tRNA(Ile)-lysidine synthase</fullName>
        <ecNumber evidence="8">6.3.4.19</ecNumber>
    </recommendedName>
    <alternativeName>
        <fullName evidence="8">tRNA(Ile)-2-lysyl-cytidine synthase</fullName>
    </alternativeName>
    <alternativeName>
        <fullName evidence="8">tRNA(Ile)-lysidine synthetase</fullName>
    </alternativeName>
</protein>
<dbReference type="PANTHER" id="PTHR43033">
    <property type="entry name" value="TRNA(ILE)-LYSIDINE SYNTHASE-RELATED"/>
    <property type="match status" value="1"/>
</dbReference>
<evidence type="ECO:0000256" key="2">
    <source>
        <dbReference type="ARBA" id="ARBA00022490"/>
    </source>
</evidence>
<evidence type="ECO:0000256" key="6">
    <source>
        <dbReference type="ARBA" id="ARBA00022840"/>
    </source>
</evidence>
<organism evidence="10 11">
    <name type="scientific">Ruminococcoides intestinale</name>
    <dbReference type="NCBI Taxonomy" id="3133162"/>
    <lineage>
        <taxon>Bacteria</taxon>
        <taxon>Bacillati</taxon>
        <taxon>Bacillota</taxon>
        <taxon>Clostridia</taxon>
        <taxon>Eubacteriales</taxon>
        <taxon>Oscillospiraceae</taxon>
        <taxon>Ruminococcoides</taxon>
    </lineage>
</organism>
<feature type="domain" description="Lysidine-tRNA(Ile) synthetase C-terminal" evidence="9">
    <location>
        <begin position="363"/>
        <end position="436"/>
    </location>
</feature>
<gene>
    <name evidence="8 10" type="primary">tilS</name>
    <name evidence="10" type="ORF">WMO39_09145</name>
</gene>
<dbReference type="Proteomes" id="UP001490816">
    <property type="component" value="Unassembled WGS sequence"/>
</dbReference>
<dbReference type="Gene3D" id="3.40.50.620">
    <property type="entry name" value="HUPs"/>
    <property type="match status" value="1"/>
</dbReference>
<keyword evidence="11" id="KW-1185">Reference proteome</keyword>
<dbReference type="CDD" id="cd01992">
    <property type="entry name" value="TilS_N"/>
    <property type="match status" value="1"/>
</dbReference>
<name>A0ABV1FAT5_9FIRM</name>